<sequence>MEFPDKYKFTPDQNRRFAKSNLARLVFANT</sequence>
<evidence type="ECO:0000313" key="1">
    <source>
        <dbReference type="EMBL" id="CCI86347.1"/>
    </source>
</evidence>
<dbReference type="Proteomes" id="UP000009326">
    <property type="component" value="Unassembled WGS sequence"/>
</dbReference>
<organism evidence="1 2">
    <name type="scientific">Lactobacillus gigeriorum DSM 23908 = CRBIP 24.85</name>
    <dbReference type="NCBI Taxonomy" id="1423751"/>
    <lineage>
        <taxon>Bacteria</taxon>
        <taxon>Bacillati</taxon>
        <taxon>Bacillota</taxon>
        <taxon>Bacilli</taxon>
        <taxon>Lactobacillales</taxon>
        <taxon>Lactobacillaceae</taxon>
        <taxon>Lactobacillus</taxon>
    </lineage>
</organism>
<accession>I7J1J9</accession>
<name>I7J1J9_9LACO</name>
<dbReference type="AlphaFoldDB" id="I7J1J9"/>
<comment type="caution">
    <text evidence="1">The sequence shown here is derived from an EMBL/GenBank/DDBJ whole genome shotgun (WGS) entry which is preliminary data.</text>
</comment>
<reference evidence="1 2" key="1">
    <citation type="submission" date="2012-06" db="EMBL/GenBank/DDBJ databases">
        <title>Draft genome sequence of Lactobacillus gigeriorum CRBIP 24.85T, isolated from chicken crop.</title>
        <authorList>
            <person name="Cousin S."/>
            <person name="Ma L."/>
            <person name="Creno S."/>
            <person name="Clermont D."/>
            <person name="Loux V."/>
            <person name="Bizet C."/>
            <person name="Bouchier C."/>
        </authorList>
    </citation>
    <scope>NUCLEOTIDE SEQUENCE [LARGE SCALE GENOMIC DNA]</scope>
    <source>
        <strain evidence="2">CRBIP 24.85T</strain>
    </source>
</reference>
<dbReference type="EMBL" id="CAKC01000013">
    <property type="protein sequence ID" value="CCI86347.1"/>
    <property type="molecule type" value="Genomic_DNA"/>
</dbReference>
<proteinExistence type="predicted"/>
<gene>
    <name evidence="1" type="ORF">BN52_06710</name>
</gene>
<protein>
    <submittedName>
        <fullName evidence="1">Uncharacterized protein</fullName>
    </submittedName>
</protein>
<evidence type="ECO:0000313" key="2">
    <source>
        <dbReference type="Proteomes" id="UP000009326"/>
    </source>
</evidence>